<proteinExistence type="predicted"/>
<dbReference type="InterPro" id="IPR055355">
    <property type="entry name" value="ZP-C"/>
</dbReference>
<reference evidence="3 4" key="1">
    <citation type="submission" date="2021-04" db="EMBL/GenBank/DDBJ databases">
        <authorList>
            <person name="Bliznina A."/>
        </authorList>
    </citation>
    <scope>NUCLEOTIDE SEQUENCE [LARGE SCALE GENOMIC DNA]</scope>
</reference>
<feature type="domain" description="ZP" evidence="2">
    <location>
        <begin position="36"/>
        <end position="313"/>
    </location>
</feature>
<dbReference type="EMBL" id="OU015566">
    <property type="protein sequence ID" value="CAG5104522.1"/>
    <property type="molecule type" value="Genomic_DNA"/>
</dbReference>
<evidence type="ECO:0000259" key="2">
    <source>
        <dbReference type="PROSITE" id="PS51034"/>
    </source>
</evidence>
<evidence type="ECO:0000256" key="1">
    <source>
        <dbReference type="ARBA" id="ARBA00023157"/>
    </source>
</evidence>
<protein>
    <submittedName>
        <fullName evidence="3">Oidioi.mRNA.OKI2018_I69.chr1.g1300.t1.cds</fullName>
    </submittedName>
</protein>
<dbReference type="SMART" id="SM00241">
    <property type="entry name" value="ZP"/>
    <property type="match status" value="1"/>
</dbReference>
<sequence>MVKFSPCILIGFALGFNDKKFVVKDDCDMKKEICIKCVHNTMHGFVKRNAINSFALGDQSIISLKTEAEFNSIPATNCNSNLSYDPKVDGFVFGIPLGECGMETEQKNIDEEMHITFTSRLNFGNQMRFFGGTQFYFGEYGDFVFNCNYRQWSETTKGIYSPVTTFRTDAEKTIDQDVSWDETMTLSFFEPDFLTPLNASELVLGETLNFQVEWNEDFSDEFPVLFHLQDCLIASEDYNQTFAVIEDGCGAKIISTELKSSTPSQVKAVNWSFRSFQFSREQINTDLSLTCQVNFCLVKDLLNGDCLTAAETCPTGYQDPTKQEEKLLGRGRQYTWGA</sequence>
<dbReference type="InterPro" id="IPR001507">
    <property type="entry name" value="ZP_dom"/>
</dbReference>
<organism evidence="3 4">
    <name type="scientific">Oikopleura dioica</name>
    <name type="common">Tunicate</name>
    <dbReference type="NCBI Taxonomy" id="34765"/>
    <lineage>
        <taxon>Eukaryota</taxon>
        <taxon>Metazoa</taxon>
        <taxon>Chordata</taxon>
        <taxon>Tunicata</taxon>
        <taxon>Appendicularia</taxon>
        <taxon>Copelata</taxon>
        <taxon>Oikopleuridae</taxon>
        <taxon>Oikopleura</taxon>
    </lineage>
</organism>
<evidence type="ECO:0000313" key="3">
    <source>
        <dbReference type="EMBL" id="CAG5104522.1"/>
    </source>
</evidence>
<gene>
    <name evidence="3" type="ORF">OKIOD_LOCUS10065</name>
</gene>
<keyword evidence="1" id="KW-1015">Disulfide bond</keyword>
<accession>A0ABN7SP66</accession>
<keyword evidence="4" id="KW-1185">Reference proteome</keyword>
<dbReference type="Gene3D" id="2.60.40.4100">
    <property type="entry name" value="Zona pellucida, ZP-C domain"/>
    <property type="match status" value="1"/>
</dbReference>
<dbReference type="Pfam" id="PF00100">
    <property type="entry name" value="Zona_pellucida"/>
    <property type="match status" value="1"/>
</dbReference>
<dbReference type="InterPro" id="IPR042235">
    <property type="entry name" value="ZP-C_dom"/>
</dbReference>
<dbReference type="PROSITE" id="PS51034">
    <property type="entry name" value="ZP_2"/>
    <property type="match status" value="1"/>
</dbReference>
<name>A0ABN7SP66_OIKDI</name>
<evidence type="ECO:0000313" key="4">
    <source>
        <dbReference type="Proteomes" id="UP001158576"/>
    </source>
</evidence>
<dbReference type="Proteomes" id="UP001158576">
    <property type="component" value="Chromosome 1"/>
</dbReference>